<dbReference type="Gene3D" id="3.40.50.1000">
    <property type="entry name" value="HAD superfamily/HAD-like"/>
    <property type="match status" value="1"/>
</dbReference>
<dbReference type="InterPro" id="IPR041492">
    <property type="entry name" value="HAD_2"/>
</dbReference>
<dbReference type="SUPFAM" id="SSF56784">
    <property type="entry name" value="HAD-like"/>
    <property type="match status" value="1"/>
</dbReference>
<evidence type="ECO:0000313" key="2">
    <source>
        <dbReference type="EMBL" id="HEB13690.1"/>
    </source>
</evidence>
<gene>
    <name evidence="2" type="ORF">ENI13_01780</name>
</gene>
<dbReference type="EMBL" id="DRHL01000101">
    <property type="protein sequence ID" value="HEB13690.1"/>
    <property type="molecule type" value="Genomic_DNA"/>
</dbReference>
<evidence type="ECO:0000256" key="1">
    <source>
        <dbReference type="ARBA" id="ARBA00006171"/>
    </source>
</evidence>
<dbReference type="PANTHER" id="PTHR43481:SF4">
    <property type="entry name" value="GLYCEROL-1-PHOSPHATE PHOSPHOHYDROLASE 1-RELATED"/>
    <property type="match status" value="1"/>
</dbReference>
<dbReference type="AlphaFoldDB" id="A0A7C1NJV9"/>
<sequence>MIKAFIFDSDGVLVDTEAVNEQAYFEVVQKAGITPLTSEEYKEYSGLTGREFLQRVLEKRGVDKDPASLAKEKTRRAIELLSQKDIPVFEGVRELLSALKDRGLKIGVATSASKERAQMIFSETGLGKAVDVIVTGGDIRHGKPNPEIFLLAAERLQIQPEEVIVIEDATAGVEAAKTAGMFCIGKDNHVGQDLTKADLIVESLTELDLDQLLS</sequence>
<dbReference type="SFLD" id="SFLDG01129">
    <property type="entry name" value="C1.5:_HAD__Beta-PGM__Phosphata"/>
    <property type="match status" value="1"/>
</dbReference>
<dbReference type="PRINTS" id="PR00413">
    <property type="entry name" value="HADHALOGNASE"/>
</dbReference>
<dbReference type="Proteomes" id="UP000885695">
    <property type="component" value="Unassembled WGS sequence"/>
</dbReference>
<dbReference type="SFLD" id="SFLDG01135">
    <property type="entry name" value="C1.5.6:_HAD__Beta-PGM__Phospha"/>
    <property type="match status" value="1"/>
</dbReference>
<dbReference type="InterPro" id="IPR036412">
    <property type="entry name" value="HAD-like_sf"/>
</dbReference>
<dbReference type="InterPro" id="IPR023214">
    <property type="entry name" value="HAD_sf"/>
</dbReference>
<dbReference type="InterPro" id="IPR023198">
    <property type="entry name" value="PGP-like_dom2"/>
</dbReference>
<dbReference type="InterPro" id="IPR051806">
    <property type="entry name" value="HAD-like_SPP"/>
</dbReference>
<dbReference type="NCBIfam" id="TIGR02009">
    <property type="entry name" value="PGMB-YQAB-SF"/>
    <property type="match status" value="1"/>
</dbReference>
<dbReference type="NCBIfam" id="TIGR01509">
    <property type="entry name" value="HAD-SF-IA-v3"/>
    <property type="match status" value="1"/>
</dbReference>
<protein>
    <submittedName>
        <fullName evidence="2">HAD family phosphatase</fullName>
    </submittedName>
</protein>
<proteinExistence type="inferred from homology"/>
<dbReference type="GO" id="GO:0050308">
    <property type="term" value="F:sugar-phosphatase activity"/>
    <property type="evidence" value="ECO:0007669"/>
    <property type="project" value="TreeGrafter"/>
</dbReference>
<dbReference type="Pfam" id="PF13419">
    <property type="entry name" value="HAD_2"/>
    <property type="match status" value="1"/>
</dbReference>
<organism evidence="2">
    <name type="scientific">candidate division CPR3 bacterium</name>
    <dbReference type="NCBI Taxonomy" id="2268181"/>
    <lineage>
        <taxon>Bacteria</taxon>
        <taxon>Bacteria division CPR3</taxon>
    </lineage>
</organism>
<comment type="caution">
    <text evidence="2">The sequence shown here is derived from an EMBL/GenBank/DDBJ whole genome shotgun (WGS) entry which is preliminary data.</text>
</comment>
<accession>A0A7C1NJV9</accession>
<dbReference type="SFLD" id="SFLDS00003">
    <property type="entry name" value="Haloacid_Dehalogenase"/>
    <property type="match status" value="1"/>
</dbReference>
<name>A0A7C1NJV9_UNCC3</name>
<dbReference type="Gene3D" id="1.10.150.240">
    <property type="entry name" value="Putative phosphatase, domain 2"/>
    <property type="match status" value="1"/>
</dbReference>
<dbReference type="PANTHER" id="PTHR43481">
    <property type="entry name" value="FRUCTOSE-1-PHOSPHATE PHOSPHATASE"/>
    <property type="match status" value="1"/>
</dbReference>
<reference evidence="2" key="1">
    <citation type="journal article" date="2020" name="mSystems">
        <title>Genome- and Community-Level Interaction Insights into Carbon Utilization and Element Cycling Functions of Hydrothermarchaeota in Hydrothermal Sediment.</title>
        <authorList>
            <person name="Zhou Z."/>
            <person name="Liu Y."/>
            <person name="Xu W."/>
            <person name="Pan J."/>
            <person name="Luo Z.H."/>
            <person name="Li M."/>
        </authorList>
    </citation>
    <scope>NUCLEOTIDE SEQUENCE [LARGE SCALE GENOMIC DNA]</scope>
    <source>
        <strain evidence="2">HyVt-369</strain>
    </source>
</reference>
<dbReference type="NCBIfam" id="TIGR01549">
    <property type="entry name" value="HAD-SF-IA-v1"/>
    <property type="match status" value="1"/>
</dbReference>
<comment type="similarity">
    <text evidence="1">Belongs to the HAD-like hydrolase superfamily. CbbY/CbbZ/Gph/YieH family.</text>
</comment>
<dbReference type="InterPro" id="IPR010976">
    <property type="entry name" value="B-phosphoglucomutase_hydrolase"/>
</dbReference>
<dbReference type="InterPro" id="IPR006439">
    <property type="entry name" value="HAD-SF_hydro_IA"/>
</dbReference>